<evidence type="ECO:0000256" key="6">
    <source>
        <dbReference type="ARBA" id="ARBA00035202"/>
    </source>
</evidence>
<evidence type="ECO:0000256" key="5">
    <source>
        <dbReference type="ARBA" id="ARBA00023274"/>
    </source>
</evidence>
<evidence type="ECO:0000256" key="8">
    <source>
        <dbReference type="SAM" id="MobiDB-lite"/>
    </source>
</evidence>
<evidence type="ECO:0000313" key="10">
    <source>
        <dbReference type="EMBL" id="KAG2393634.1"/>
    </source>
</evidence>
<dbReference type="FunFam" id="3.90.105.20:FF:000001">
    <property type="entry name" value="60S acidic ribosomal protein P0"/>
    <property type="match status" value="1"/>
</dbReference>
<evidence type="ECO:0000256" key="3">
    <source>
        <dbReference type="ARBA" id="ARBA00011521"/>
    </source>
</evidence>
<comment type="subunit">
    <text evidence="3">P0 forms a pentameric complex by interaction with dimers of P1 and P2.</text>
</comment>
<comment type="similarity">
    <text evidence="2">Belongs to the universal ribosomal protein uL10 family.</text>
</comment>
<protein>
    <recommendedName>
        <fullName evidence="6">Large ribosomal subunit protein uL10</fullName>
    </recommendedName>
    <alternativeName>
        <fullName evidence="7">60S acidic ribosomal protein P0</fullName>
    </alternativeName>
</protein>
<dbReference type="Gene3D" id="3.30.70.1730">
    <property type="match status" value="1"/>
</dbReference>
<evidence type="ECO:0000256" key="7">
    <source>
        <dbReference type="ARBA" id="ARBA00035444"/>
    </source>
</evidence>
<dbReference type="InterPro" id="IPR043141">
    <property type="entry name" value="Ribosomal_uL10-like_sf"/>
</dbReference>
<dbReference type="PANTHER" id="PTHR45699:SF3">
    <property type="entry name" value="LARGE RIBOSOMAL SUBUNIT PROTEIN UL10"/>
    <property type="match status" value="1"/>
</dbReference>
<keyword evidence="11" id="KW-1185">Reference proteome</keyword>
<accession>A0AA88H4X1</accession>
<evidence type="ECO:0000256" key="4">
    <source>
        <dbReference type="ARBA" id="ARBA00022980"/>
    </source>
</evidence>
<evidence type="ECO:0000259" key="9">
    <source>
        <dbReference type="Pfam" id="PF17777"/>
    </source>
</evidence>
<proteinExistence type="inferred from homology"/>
<gene>
    <name evidence="10" type="ORF">C9374_007165</name>
</gene>
<comment type="caution">
    <text evidence="10">The sequence shown here is derived from an EMBL/GenBank/DDBJ whole genome shotgun (WGS) entry which is preliminary data.</text>
</comment>
<evidence type="ECO:0000313" key="11">
    <source>
        <dbReference type="Proteomes" id="UP000816034"/>
    </source>
</evidence>
<dbReference type="AlphaFoldDB" id="A0AA88H4X1"/>
<dbReference type="GO" id="GO:0000027">
    <property type="term" value="P:ribosomal large subunit assembly"/>
    <property type="evidence" value="ECO:0007669"/>
    <property type="project" value="TreeGrafter"/>
</dbReference>
<feature type="region of interest" description="Disordered" evidence="8">
    <location>
        <begin position="300"/>
        <end position="331"/>
    </location>
</feature>
<sequence length="331" mass="35879">MAGKGRKQLSKDEKQKLKEQYIETFINMLDKYSKIIFVEANNVRSRQMADIRTGLRGKGELLMGKNTLMKKAIKVLMSDSEGKYKSLASKAQDLVKIPPLLKGNVGLVFTNGDLNEVKDIIMSYKVGAPAKQGAISPVTVIIPAVNTGLEPTKTSFFQALNINTKITKGTVEIIKEHTLLKPGDKVGNSEAALLQMMNIKPFEYGLVMVNIYDNGAIYSPSVLSLTDAVLEEKVRDAANNVASIGLALDIPNEASIPHSVANVFKNLLAIAAGTEFSFKQAEKVKEFLADPSKFASALPAATATTTTTTVEDKKKDETESEDDADAFGGLF</sequence>
<name>A0AA88H4X1_NAELO</name>
<reference evidence="10 11" key="1">
    <citation type="journal article" date="2018" name="BMC Genomics">
        <title>The genome of Naegleria lovaniensis, the basis for a comparative approach to unravel pathogenicity factors of the human pathogenic amoeba N. fowleri.</title>
        <authorList>
            <person name="Liechti N."/>
            <person name="Schurch N."/>
            <person name="Bruggmann R."/>
            <person name="Wittwer M."/>
        </authorList>
    </citation>
    <scope>NUCLEOTIDE SEQUENCE [LARGE SCALE GENOMIC DNA]</scope>
    <source>
        <strain evidence="10 11">ATCC 30569</strain>
    </source>
</reference>
<dbReference type="InterPro" id="IPR043164">
    <property type="entry name" value="Ribosomal_uL10-like_insert_sf"/>
</dbReference>
<dbReference type="SUPFAM" id="SSF160369">
    <property type="entry name" value="Ribosomal protein L10-like"/>
    <property type="match status" value="1"/>
</dbReference>
<dbReference type="Pfam" id="PF17777">
    <property type="entry name" value="RL10P_insert"/>
    <property type="match status" value="1"/>
</dbReference>
<feature type="domain" description="Large ribosomal subunit protein uL10-like insertion" evidence="9">
    <location>
        <begin position="130"/>
        <end position="199"/>
    </location>
</feature>
<keyword evidence="5" id="KW-0687">Ribonucleoprotein</keyword>
<dbReference type="GO" id="GO:0070180">
    <property type="term" value="F:large ribosomal subunit rRNA binding"/>
    <property type="evidence" value="ECO:0007669"/>
    <property type="project" value="TreeGrafter"/>
</dbReference>
<comment type="function">
    <text evidence="1">Ribosomal protein P0 is the functional equivalent of E.coli protein L10.</text>
</comment>
<dbReference type="GO" id="GO:0022625">
    <property type="term" value="C:cytosolic large ribosomal subunit"/>
    <property type="evidence" value="ECO:0007669"/>
    <property type="project" value="TreeGrafter"/>
</dbReference>
<dbReference type="Pfam" id="PF00428">
    <property type="entry name" value="Ribosomal_60s"/>
    <property type="match status" value="1"/>
</dbReference>
<dbReference type="RefSeq" id="XP_044555528.1">
    <property type="nucleotide sequence ID" value="XM_044697106.1"/>
</dbReference>
<dbReference type="InterPro" id="IPR030670">
    <property type="entry name" value="uL10_eukaryotes"/>
</dbReference>
<dbReference type="GO" id="GO:0002181">
    <property type="term" value="P:cytoplasmic translation"/>
    <property type="evidence" value="ECO:0007669"/>
    <property type="project" value="TreeGrafter"/>
</dbReference>
<evidence type="ECO:0000256" key="1">
    <source>
        <dbReference type="ARBA" id="ARBA00002200"/>
    </source>
</evidence>
<dbReference type="GO" id="GO:0003735">
    <property type="term" value="F:structural constituent of ribosome"/>
    <property type="evidence" value="ECO:0007669"/>
    <property type="project" value="TreeGrafter"/>
</dbReference>
<dbReference type="FunFam" id="3.30.70.1730:FF:000005">
    <property type="entry name" value="Ribosome assembly factor mrt4"/>
    <property type="match status" value="1"/>
</dbReference>
<feature type="compositionally biased region" description="Low complexity" evidence="8">
    <location>
        <begin position="300"/>
        <end position="309"/>
    </location>
</feature>
<dbReference type="InterPro" id="IPR050323">
    <property type="entry name" value="Ribosomal_protein_uL10"/>
</dbReference>
<dbReference type="InterPro" id="IPR001790">
    <property type="entry name" value="Ribosomal_uL10"/>
</dbReference>
<dbReference type="Pfam" id="PF00466">
    <property type="entry name" value="Ribosomal_L10"/>
    <property type="match status" value="1"/>
</dbReference>
<keyword evidence="4" id="KW-0689">Ribosomal protein</keyword>
<dbReference type="CDD" id="cd05795">
    <property type="entry name" value="Ribosomal_P0_L10e"/>
    <property type="match status" value="1"/>
</dbReference>
<dbReference type="EMBL" id="PYSW02000002">
    <property type="protein sequence ID" value="KAG2393634.1"/>
    <property type="molecule type" value="Genomic_DNA"/>
</dbReference>
<dbReference type="InterPro" id="IPR040637">
    <property type="entry name" value="Ribosomal_uL10-like_insert"/>
</dbReference>
<dbReference type="PIRSF" id="PIRSF039087">
    <property type="entry name" value="L10E"/>
    <property type="match status" value="1"/>
</dbReference>
<dbReference type="Proteomes" id="UP000816034">
    <property type="component" value="Unassembled WGS sequence"/>
</dbReference>
<dbReference type="GeneID" id="68099619"/>
<organism evidence="10 11">
    <name type="scientific">Naegleria lovaniensis</name>
    <name type="common">Amoeba</name>
    <dbReference type="NCBI Taxonomy" id="51637"/>
    <lineage>
        <taxon>Eukaryota</taxon>
        <taxon>Discoba</taxon>
        <taxon>Heterolobosea</taxon>
        <taxon>Tetramitia</taxon>
        <taxon>Eutetramitia</taxon>
        <taxon>Vahlkampfiidae</taxon>
        <taxon>Naegleria</taxon>
    </lineage>
</organism>
<dbReference type="Gene3D" id="3.90.105.20">
    <property type="match status" value="1"/>
</dbReference>
<dbReference type="PANTHER" id="PTHR45699">
    <property type="entry name" value="60S ACIDIC RIBOSOMAL PROTEIN P0"/>
    <property type="match status" value="1"/>
</dbReference>
<evidence type="ECO:0000256" key="2">
    <source>
        <dbReference type="ARBA" id="ARBA00008889"/>
    </source>
</evidence>